<dbReference type="AlphaFoldDB" id="A0A381XYC7"/>
<sequence>MDGSPGEVPLWRPKENAQGSVRSSPAQVLVSHCQLFVDVLSSASFVPLPLKVHVAIDSPPSPNLGGRPI</sequence>
<dbReference type="EMBL" id="UINC01016824">
    <property type="protein sequence ID" value="SVA69758.1"/>
    <property type="molecule type" value="Genomic_DNA"/>
</dbReference>
<name>A0A381XYC7_9ZZZZ</name>
<feature type="region of interest" description="Disordered" evidence="1">
    <location>
        <begin position="1"/>
        <end position="23"/>
    </location>
</feature>
<accession>A0A381XYC7</accession>
<proteinExistence type="predicted"/>
<evidence type="ECO:0000313" key="2">
    <source>
        <dbReference type="EMBL" id="SVA69758.1"/>
    </source>
</evidence>
<evidence type="ECO:0000256" key="1">
    <source>
        <dbReference type="SAM" id="MobiDB-lite"/>
    </source>
</evidence>
<gene>
    <name evidence="2" type="ORF">METZ01_LOCUS122612</name>
</gene>
<protein>
    <submittedName>
        <fullName evidence="2">Uncharacterized protein</fullName>
    </submittedName>
</protein>
<reference evidence="2" key="1">
    <citation type="submission" date="2018-05" db="EMBL/GenBank/DDBJ databases">
        <authorList>
            <person name="Lanie J.A."/>
            <person name="Ng W.-L."/>
            <person name="Kazmierczak K.M."/>
            <person name="Andrzejewski T.M."/>
            <person name="Davidsen T.M."/>
            <person name="Wayne K.J."/>
            <person name="Tettelin H."/>
            <person name="Glass J.I."/>
            <person name="Rusch D."/>
            <person name="Podicherti R."/>
            <person name="Tsui H.-C.T."/>
            <person name="Winkler M.E."/>
        </authorList>
    </citation>
    <scope>NUCLEOTIDE SEQUENCE</scope>
</reference>
<organism evidence="2">
    <name type="scientific">marine metagenome</name>
    <dbReference type="NCBI Taxonomy" id="408172"/>
    <lineage>
        <taxon>unclassified sequences</taxon>
        <taxon>metagenomes</taxon>
        <taxon>ecological metagenomes</taxon>
    </lineage>
</organism>